<dbReference type="EMBL" id="FNQT01000001">
    <property type="protein sequence ID" value="SDZ88382.1"/>
    <property type="molecule type" value="Genomic_DNA"/>
</dbReference>
<organism evidence="2 3">
    <name type="scientific">Haloplanus vescus</name>
    <dbReference type="NCBI Taxonomy" id="555874"/>
    <lineage>
        <taxon>Archaea</taxon>
        <taxon>Methanobacteriati</taxon>
        <taxon>Methanobacteriota</taxon>
        <taxon>Stenosarchaea group</taxon>
        <taxon>Halobacteria</taxon>
        <taxon>Halobacteriales</taxon>
        <taxon>Haloferacaceae</taxon>
        <taxon>Haloplanus</taxon>
    </lineage>
</organism>
<dbReference type="OrthoDB" id="203217at2157"/>
<evidence type="ECO:0000256" key="1">
    <source>
        <dbReference type="SAM" id="MobiDB-lite"/>
    </source>
</evidence>
<dbReference type="RefSeq" id="WP_092632322.1">
    <property type="nucleotide sequence ID" value="NZ_FNQT01000001.1"/>
</dbReference>
<proteinExistence type="predicted"/>
<feature type="region of interest" description="Disordered" evidence="1">
    <location>
        <begin position="52"/>
        <end position="73"/>
    </location>
</feature>
<reference evidence="2 3" key="1">
    <citation type="submission" date="2016-10" db="EMBL/GenBank/DDBJ databases">
        <authorList>
            <person name="de Groot N.N."/>
        </authorList>
    </citation>
    <scope>NUCLEOTIDE SEQUENCE [LARGE SCALE GENOMIC DNA]</scope>
    <source>
        <strain evidence="2 3">CGMCC 1.8712</strain>
    </source>
</reference>
<name>A0A1H3WPU3_9EURY</name>
<dbReference type="Pfam" id="PF23955">
    <property type="entry name" value="DUF7284"/>
    <property type="match status" value="1"/>
</dbReference>
<dbReference type="AlphaFoldDB" id="A0A1H3WPU3"/>
<feature type="compositionally biased region" description="Polar residues" evidence="1">
    <location>
        <begin position="52"/>
        <end position="65"/>
    </location>
</feature>
<evidence type="ECO:0000313" key="2">
    <source>
        <dbReference type="EMBL" id="SDZ88382.1"/>
    </source>
</evidence>
<dbReference type="InterPro" id="IPR055708">
    <property type="entry name" value="DUF7284"/>
</dbReference>
<dbReference type="Proteomes" id="UP000236755">
    <property type="component" value="Unassembled WGS sequence"/>
</dbReference>
<protein>
    <submittedName>
        <fullName evidence="2">Uncharacterized protein</fullName>
    </submittedName>
</protein>
<gene>
    <name evidence="2" type="ORF">SAMN04488065_0993</name>
</gene>
<sequence length="287" mass="29948">MDVTSTVLDGVLCLLLVSAAVVTVTTATPRAPAGEGNAPATASTLATTTASVNYSLTPRTETTSVDVPDEASASERTAHGTLAGLLARAAVSRTTVGGERLWHVEEGFERAVVRAVRGAIRTNHTQITATWRLHRGSSVRGRVVIGDPPPRGRTVHAATLEAPSGLPPTRAAAVNAARARGANGTAAVVARSVVDGWFPPTRTRIAAGESSASASLVRHRYRRAEQVLGVTHSSTLVDGGVDTANDRLATALAGRVEQDLRSRNASTVETAETVRVGHVRIVVRTWP</sequence>
<dbReference type="STRING" id="555874.SAMN04488065_0993"/>
<evidence type="ECO:0000313" key="3">
    <source>
        <dbReference type="Proteomes" id="UP000236755"/>
    </source>
</evidence>
<keyword evidence="3" id="KW-1185">Reference proteome</keyword>
<accession>A0A1H3WPU3</accession>